<dbReference type="PANTHER" id="PTHR23086:SF8">
    <property type="entry name" value="PHOSPHATIDYLINOSITOL 5-PHOSPHATE 4-KINASE, ISOFORM A"/>
    <property type="match status" value="1"/>
</dbReference>
<dbReference type="GO" id="GO:0046854">
    <property type="term" value="P:phosphatidylinositol phosphate biosynthetic process"/>
    <property type="evidence" value="ECO:0007669"/>
    <property type="project" value="TreeGrafter"/>
</dbReference>
<dbReference type="GO" id="GO:0005886">
    <property type="term" value="C:plasma membrane"/>
    <property type="evidence" value="ECO:0007669"/>
    <property type="project" value="TreeGrafter"/>
</dbReference>
<keyword evidence="1" id="KW-0808">Transferase</keyword>
<name>X6P237_RETFI</name>
<evidence type="ECO:0000313" key="3">
    <source>
        <dbReference type="EMBL" id="ETO31622.1"/>
    </source>
</evidence>
<dbReference type="Proteomes" id="UP000023152">
    <property type="component" value="Unassembled WGS sequence"/>
</dbReference>
<proteinExistence type="predicted"/>
<dbReference type="InterPro" id="IPR027483">
    <property type="entry name" value="PInositol-4-P-4/5-kinase_C_sf"/>
</dbReference>
<protein>
    <submittedName>
        <fullName evidence="3">Phosphatidylinositol-4-phosphate 5-kinase</fullName>
    </submittedName>
</protein>
<dbReference type="PANTHER" id="PTHR23086">
    <property type="entry name" value="PHOSPHATIDYLINOSITOL-4-PHOSPHATE 5-KINASE"/>
    <property type="match status" value="1"/>
</dbReference>
<evidence type="ECO:0000313" key="4">
    <source>
        <dbReference type="Proteomes" id="UP000023152"/>
    </source>
</evidence>
<organism evidence="3 4">
    <name type="scientific">Reticulomyxa filosa</name>
    <dbReference type="NCBI Taxonomy" id="46433"/>
    <lineage>
        <taxon>Eukaryota</taxon>
        <taxon>Sar</taxon>
        <taxon>Rhizaria</taxon>
        <taxon>Retaria</taxon>
        <taxon>Foraminifera</taxon>
        <taxon>Monothalamids</taxon>
        <taxon>Reticulomyxidae</taxon>
        <taxon>Reticulomyxa</taxon>
    </lineage>
</organism>
<keyword evidence="4" id="KW-1185">Reference proteome</keyword>
<keyword evidence="1 3" id="KW-0418">Kinase</keyword>
<feature type="domain" description="PIPK" evidence="2">
    <location>
        <begin position="1"/>
        <end position="167"/>
    </location>
</feature>
<evidence type="ECO:0000256" key="1">
    <source>
        <dbReference type="PROSITE-ProRule" id="PRU00781"/>
    </source>
</evidence>
<dbReference type="GO" id="GO:0005524">
    <property type="term" value="F:ATP binding"/>
    <property type="evidence" value="ECO:0007669"/>
    <property type="project" value="UniProtKB-UniRule"/>
</dbReference>
<reference evidence="3 4" key="1">
    <citation type="journal article" date="2013" name="Curr. Biol.">
        <title>The Genome of the Foraminiferan Reticulomyxa filosa.</title>
        <authorList>
            <person name="Glockner G."/>
            <person name="Hulsmann N."/>
            <person name="Schleicher M."/>
            <person name="Noegel A.A."/>
            <person name="Eichinger L."/>
            <person name="Gallinger C."/>
            <person name="Pawlowski J."/>
            <person name="Sierra R."/>
            <person name="Euteneuer U."/>
            <person name="Pillet L."/>
            <person name="Moustafa A."/>
            <person name="Platzer M."/>
            <person name="Groth M."/>
            <person name="Szafranski K."/>
            <person name="Schliwa M."/>
        </authorList>
    </citation>
    <scope>NUCLEOTIDE SEQUENCE [LARGE SCALE GENOMIC DNA]</scope>
</reference>
<dbReference type="EMBL" id="ASPP01004811">
    <property type="protein sequence ID" value="ETO31622.1"/>
    <property type="molecule type" value="Genomic_DNA"/>
</dbReference>
<sequence length="342" mass="39614">MKDLDLTRYIVLSKESRVKILNQLESDSIFLKSIGVMDYSLLLGIYYMQIAHNAPRDLRGFLDKGQTMEDEENTSNTKEAEHLLNDFHGGVRAQVSSLQYFVISCFVVEGPGIYYIGIIDILQSWTIRKKLEHYFKRWVLRKPAAGISCVDPRFYQRRFMTYMRRIMITDETFLKINSINTDMFRQSSVLQYPPPEVVDDTFRIGRMSSLMNEDDINRTRSDVQSKAIKTESILDIEDPVPISMKKPSDFLNKTHQQTSFRHTYRLHRGNSSTNVSNNRTQLSDMPVIEENKELSHKNTKALTKQESNLAHIIDLPSIELAISEETRPIMSQRDEKSTGNTQ</sequence>
<dbReference type="Gene3D" id="3.30.810.10">
    <property type="entry name" value="2-Layer Sandwich"/>
    <property type="match status" value="1"/>
</dbReference>
<evidence type="ECO:0000259" key="2">
    <source>
        <dbReference type="PROSITE" id="PS51455"/>
    </source>
</evidence>
<keyword evidence="1" id="KW-0067">ATP-binding</keyword>
<accession>X6P237</accession>
<dbReference type="InterPro" id="IPR002498">
    <property type="entry name" value="PInositol-4-P-4/5-kinase_core"/>
</dbReference>
<dbReference type="SUPFAM" id="SSF56104">
    <property type="entry name" value="SAICAR synthase-like"/>
    <property type="match status" value="1"/>
</dbReference>
<dbReference type="OrthoDB" id="70770at2759"/>
<gene>
    <name evidence="3" type="ORF">RFI_05496</name>
</gene>
<dbReference type="InterPro" id="IPR023610">
    <property type="entry name" value="PInositol-4/5-P-5/4-kinase"/>
</dbReference>
<dbReference type="PROSITE" id="PS51455">
    <property type="entry name" value="PIPK"/>
    <property type="match status" value="1"/>
</dbReference>
<comment type="caution">
    <text evidence="3">The sequence shown here is derived from an EMBL/GenBank/DDBJ whole genome shotgun (WGS) entry which is preliminary data.</text>
</comment>
<keyword evidence="1" id="KW-0547">Nucleotide-binding</keyword>
<dbReference type="Pfam" id="PF01504">
    <property type="entry name" value="PIP5K"/>
    <property type="match status" value="1"/>
</dbReference>
<dbReference type="GO" id="GO:0016308">
    <property type="term" value="F:1-phosphatidylinositol-4-phosphate 5-kinase activity"/>
    <property type="evidence" value="ECO:0007669"/>
    <property type="project" value="TreeGrafter"/>
</dbReference>
<dbReference type="AlphaFoldDB" id="X6P237"/>